<name>A0ABS3AVJ6_9BACT</name>
<dbReference type="CDD" id="cd00143">
    <property type="entry name" value="PP2Cc"/>
    <property type="match status" value="1"/>
</dbReference>
<dbReference type="Pfam" id="PF00481">
    <property type="entry name" value="PP2C"/>
    <property type="match status" value="1"/>
</dbReference>
<gene>
    <name evidence="2" type="ORF">JYU14_05385</name>
</gene>
<accession>A0ABS3AVJ6</accession>
<dbReference type="EMBL" id="JAFITR010000168">
    <property type="protein sequence ID" value="MBN4067499.1"/>
    <property type="molecule type" value="Genomic_DNA"/>
</dbReference>
<sequence>MEESETGALVCKNRIPAPFRVAEDATVSLSEIDNLEYHLILDPEKVEERLAVEAEAAQKQQREKVDGEDGRESDTVSKEFVSWWKENFERTRNGPLIISSREKLVCGEVRDFFFQGCSSTSGQAGAALIRGEGNSAMEDFLLYPVNFDFLAAGATRQVAVSGVFDGHGSYEVAQYSRDNIGRFLQKRLEEFGEKGLDDVAVWNALKLAFVDLSRECCSEFVHEEWSGDVGATASVAVMIEGVLWVVNLGDSRTLLVDPDGKTLQLSEDQKCSDERYKKGVQDRGHDLWVDLAIANELRLDGNLGMPRALGNHRFAGGCSGRPKITRFEMPKGGWRGYHLVHCSDGITDLYSSTTIGTVVHNCVEEKLAPVVTAAVLAGFAWDKNINTWTKGSCDDIGVVVCAL</sequence>
<proteinExistence type="predicted"/>
<evidence type="ECO:0000313" key="3">
    <source>
        <dbReference type="Proteomes" id="UP000722121"/>
    </source>
</evidence>
<dbReference type="PANTHER" id="PTHR47992">
    <property type="entry name" value="PROTEIN PHOSPHATASE"/>
    <property type="match status" value="1"/>
</dbReference>
<dbReference type="Gene3D" id="3.60.40.10">
    <property type="entry name" value="PPM-type phosphatase domain"/>
    <property type="match status" value="1"/>
</dbReference>
<organism evidence="2 3">
    <name type="scientific">Simkania negevensis</name>
    <dbReference type="NCBI Taxonomy" id="83561"/>
    <lineage>
        <taxon>Bacteria</taxon>
        <taxon>Pseudomonadati</taxon>
        <taxon>Chlamydiota</taxon>
        <taxon>Chlamydiia</taxon>
        <taxon>Parachlamydiales</taxon>
        <taxon>Simkaniaceae</taxon>
        <taxon>Simkania</taxon>
    </lineage>
</organism>
<dbReference type="InterPro" id="IPR001932">
    <property type="entry name" value="PPM-type_phosphatase-like_dom"/>
</dbReference>
<dbReference type="InterPro" id="IPR015655">
    <property type="entry name" value="PP2C"/>
</dbReference>
<evidence type="ECO:0000313" key="2">
    <source>
        <dbReference type="EMBL" id="MBN4067499.1"/>
    </source>
</evidence>
<dbReference type="SMART" id="SM00332">
    <property type="entry name" value="PP2Cc"/>
    <property type="match status" value="1"/>
</dbReference>
<dbReference type="Proteomes" id="UP000722121">
    <property type="component" value="Unassembled WGS sequence"/>
</dbReference>
<feature type="domain" description="PPM-type phosphatase" evidence="1">
    <location>
        <begin position="123"/>
        <end position="403"/>
    </location>
</feature>
<dbReference type="InterPro" id="IPR036457">
    <property type="entry name" value="PPM-type-like_dom_sf"/>
</dbReference>
<dbReference type="SUPFAM" id="SSF81606">
    <property type="entry name" value="PP2C-like"/>
    <property type="match status" value="1"/>
</dbReference>
<keyword evidence="3" id="KW-1185">Reference proteome</keyword>
<evidence type="ECO:0000259" key="1">
    <source>
        <dbReference type="PROSITE" id="PS51746"/>
    </source>
</evidence>
<reference evidence="2 3" key="1">
    <citation type="submission" date="2021-02" db="EMBL/GenBank/DDBJ databases">
        <title>Activity-based single-cell genomes from oceanic crustal fluid captures similar information to metagenomic and metatranscriptomic surveys with orders of magnitude less sampling.</title>
        <authorList>
            <person name="D'Angelo T.S."/>
            <person name="Orcutt B.N."/>
        </authorList>
    </citation>
    <scope>NUCLEOTIDE SEQUENCE [LARGE SCALE GENOMIC DNA]</scope>
    <source>
        <strain evidence="2">AH-315-G07</strain>
    </source>
</reference>
<comment type="caution">
    <text evidence="2">The sequence shown here is derived from an EMBL/GenBank/DDBJ whole genome shotgun (WGS) entry which is preliminary data.</text>
</comment>
<protein>
    <submittedName>
        <fullName evidence="2">Protein serine/threonine phosphatase 2C family protein</fullName>
    </submittedName>
</protein>
<dbReference type="PROSITE" id="PS51746">
    <property type="entry name" value="PPM_2"/>
    <property type="match status" value="1"/>
</dbReference>